<dbReference type="Proteomes" id="UP000233551">
    <property type="component" value="Unassembled WGS sequence"/>
</dbReference>
<evidence type="ECO:0000313" key="1">
    <source>
        <dbReference type="EMBL" id="PKI74300.1"/>
    </source>
</evidence>
<gene>
    <name evidence="1" type="ORF">CRG98_005311</name>
</gene>
<dbReference type="EMBL" id="PGOL01000214">
    <property type="protein sequence ID" value="PKI74300.1"/>
    <property type="molecule type" value="Genomic_DNA"/>
</dbReference>
<proteinExistence type="predicted"/>
<accession>A0A2I0L138</accession>
<name>A0A2I0L138_PUNGR</name>
<reference evidence="1 2" key="1">
    <citation type="submission" date="2017-11" db="EMBL/GenBank/DDBJ databases">
        <title>De-novo sequencing of pomegranate (Punica granatum L.) genome.</title>
        <authorList>
            <person name="Akparov Z."/>
            <person name="Amiraslanov A."/>
            <person name="Hajiyeva S."/>
            <person name="Abbasov M."/>
            <person name="Kaur K."/>
            <person name="Hamwieh A."/>
            <person name="Solovyev V."/>
            <person name="Salamov A."/>
            <person name="Braich B."/>
            <person name="Kosarev P."/>
            <person name="Mahmoud A."/>
            <person name="Hajiyev E."/>
            <person name="Babayeva S."/>
            <person name="Izzatullayeva V."/>
            <person name="Mammadov A."/>
            <person name="Mammadov A."/>
            <person name="Sharifova S."/>
            <person name="Ojaghi J."/>
            <person name="Eynullazada K."/>
            <person name="Bayramov B."/>
            <person name="Abdulazimova A."/>
            <person name="Shahmuradov I."/>
        </authorList>
    </citation>
    <scope>NUCLEOTIDE SEQUENCE [LARGE SCALE GENOMIC DNA]</scope>
    <source>
        <strain evidence="2">cv. AG2017</strain>
        <tissue evidence="1">Leaf</tissue>
    </source>
</reference>
<keyword evidence="2" id="KW-1185">Reference proteome</keyword>
<evidence type="ECO:0000313" key="2">
    <source>
        <dbReference type="Proteomes" id="UP000233551"/>
    </source>
</evidence>
<sequence>MFLRAHPTSERLLPPPSLPSTFAFSPPDHSVSAYRARPWRCWPATPSLPFYFRLLPARHSVYRLNARPHLAAPLAIGTNA</sequence>
<protein>
    <submittedName>
        <fullName evidence="1">Uncharacterized protein</fullName>
    </submittedName>
</protein>
<comment type="caution">
    <text evidence="1">The sequence shown here is derived from an EMBL/GenBank/DDBJ whole genome shotgun (WGS) entry which is preliminary data.</text>
</comment>
<organism evidence="1 2">
    <name type="scientific">Punica granatum</name>
    <name type="common">Pomegranate</name>
    <dbReference type="NCBI Taxonomy" id="22663"/>
    <lineage>
        <taxon>Eukaryota</taxon>
        <taxon>Viridiplantae</taxon>
        <taxon>Streptophyta</taxon>
        <taxon>Embryophyta</taxon>
        <taxon>Tracheophyta</taxon>
        <taxon>Spermatophyta</taxon>
        <taxon>Magnoliopsida</taxon>
        <taxon>eudicotyledons</taxon>
        <taxon>Gunneridae</taxon>
        <taxon>Pentapetalae</taxon>
        <taxon>rosids</taxon>
        <taxon>malvids</taxon>
        <taxon>Myrtales</taxon>
        <taxon>Lythraceae</taxon>
        <taxon>Punica</taxon>
    </lineage>
</organism>
<dbReference type="AlphaFoldDB" id="A0A2I0L138"/>